<feature type="transmembrane region" description="Helical" evidence="6">
    <location>
        <begin position="83"/>
        <end position="106"/>
    </location>
</feature>
<dbReference type="Gene3D" id="1.20.1510.10">
    <property type="entry name" value="Cation efflux protein transmembrane domain"/>
    <property type="match status" value="1"/>
</dbReference>
<dbReference type="GO" id="GO:0006882">
    <property type="term" value="P:intracellular zinc ion homeostasis"/>
    <property type="evidence" value="ECO:0007669"/>
    <property type="project" value="TreeGrafter"/>
</dbReference>
<dbReference type="PANTHER" id="PTHR43840:SF15">
    <property type="entry name" value="MITOCHONDRIAL METAL TRANSPORTER 1-RELATED"/>
    <property type="match status" value="1"/>
</dbReference>
<comment type="caution">
    <text evidence="8">The sequence shown here is derived from an EMBL/GenBank/DDBJ whole genome shotgun (WGS) entry which is preliminary data.</text>
</comment>
<dbReference type="EMBL" id="PVNS01000006">
    <property type="protein sequence ID" value="PRO65797.1"/>
    <property type="molecule type" value="Genomic_DNA"/>
</dbReference>
<keyword evidence="2" id="KW-0813">Transport</keyword>
<name>A0A2P6MHN7_ALKUR</name>
<evidence type="ECO:0000256" key="4">
    <source>
        <dbReference type="ARBA" id="ARBA00022989"/>
    </source>
</evidence>
<evidence type="ECO:0000256" key="3">
    <source>
        <dbReference type="ARBA" id="ARBA00022692"/>
    </source>
</evidence>
<evidence type="ECO:0000259" key="7">
    <source>
        <dbReference type="Pfam" id="PF01545"/>
    </source>
</evidence>
<gene>
    <name evidence="8" type="ORF">C6I21_07825</name>
</gene>
<proteinExistence type="predicted"/>
<accession>A0A2P6MHN7</accession>
<dbReference type="GO" id="GO:0015093">
    <property type="term" value="F:ferrous iron transmembrane transporter activity"/>
    <property type="evidence" value="ECO:0007669"/>
    <property type="project" value="TreeGrafter"/>
</dbReference>
<feature type="transmembrane region" description="Helical" evidence="6">
    <location>
        <begin position="183"/>
        <end position="200"/>
    </location>
</feature>
<comment type="subcellular location">
    <subcellularLocation>
        <location evidence="1">Membrane</location>
        <topology evidence="1">Multi-pass membrane protein</topology>
    </subcellularLocation>
</comment>
<keyword evidence="4 6" id="KW-1133">Transmembrane helix</keyword>
<dbReference type="GO" id="GO:0015086">
    <property type="term" value="F:cadmium ion transmembrane transporter activity"/>
    <property type="evidence" value="ECO:0007669"/>
    <property type="project" value="TreeGrafter"/>
</dbReference>
<evidence type="ECO:0000313" key="8">
    <source>
        <dbReference type="EMBL" id="PRO65797.1"/>
    </source>
</evidence>
<dbReference type="SUPFAM" id="SSF161111">
    <property type="entry name" value="Cation efflux protein transmembrane domain-like"/>
    <property type="match status" value="1"/>
</dbReference>
<sequence>MEGGGMMREKSILTLSAAAAVVFALAGTIVGLLTASQVILFDGLYSFISVGLSLLSVGAAAFKQKEDTRRYPFGKTMVDPLVVLIKYSVIALLVAGSMAAAIYALFTGGRDTALGGALVYAVFGALTCAVAYSLFLKGTRRKTTPLLEAEKNQWLMDALISGGVVLGFFAAFVFSLLETTAALVPYTDPVLMLLMTAYFLPVPVREIRRAVAQLLEQRPDGGESEAVEDAIHRAVADEPIDESIIRLAHVGSTLWVEMDIIVTDPVRLQRLSEQDELRRRIAGVLPEEDVWLTISFTADRKWAL</sequence>
<dbReference type="GO" id="GO:0015341">
    <property type="term" value="F:zinc efflux antiporter activity"/>
    <property type="evidence" value="ECO:0007669"/>
    <property type="project" value="TreeGrafter"/>
</dbReference>
<feature type="domain" description="Cation efflux protein transmembrane" evidence="7">
    <location>
        <begin position="13"/>
        <end position="215"/>
    </location>
</feature>
<organism evidence="8 9">
    <name type="scientific">Alkalicoccus urumqiensis</name>
    <name type="common">Bacillus urumqiensis</name>
    <dbReference type="NCBI Taxonomy" id="1548213"/>
    <lineage>
        <taxon>Bacteria</taxon>
        <taxon>Bacillati</taxon>
        <taxon>Bacillota</taxon>
        <taxon>Bacilli</taxon>
        <taxon>Bacillales</taxon>
        <taxon>Bacillaceae</taxon>
        <taxon>Alkalicoccus</taxon>
    </lineage>
</organism>
<dbReference type="Proteomes" id="UP000243650">
    <property type="component" value="Unassembled WGS sequence"/>
</dbReference>
<keyword evidence="5 6" id="KW-0472">Membrane</keyword>
<evidence type="ECO:0000313" key="9">
    <source>
        <dbReference type="Proteomes" id="UP000243650"/>
    </source>
</evidence>
<dbReference type="Pfam" id="PF01545">
    <property type="entry name" value="Cation_efflux"/>
    <property type="match status" value="1"/>
</dbReference>
<reference evidence="8 9" key="1">
    <citation type="submission" date="2018-03" db="EMBL/GenBank/DDBJ databases">
        <title>Bacillus urumqiensis sp. nov., a moderately haloalkaliphilic bacterium isolated from a salt lake.</title>
        <authorList>
            <person name="Zhao B."/>
            <person name="Liao Z."/>
        </authorList>
    </citation>
    <scope>NUCLEOTIDE SEQUENCE [LARGE SCALE GENOMIC DNA]</scope>
    <source>
        <strain evidence="8 9">BZ-SZ-XJ18</strain>
    </source>
</reference>
<dbReference type="InterPro" id="IPR027469">
    <property type="entry name" value="Cation_efflux_TMD_sf"/>
</dbReference>
<protein>
    <submittedName>
        <fullName evidence="8">Cation transporter</fullName>
    </submittedName>
</protein>
<dbReference type="PANTHER" id="PTHR43840">
    <property type="entry name" value="MITOCHONDRIAL METAL TRANSPORTER 1-RELATED"/>
    <property type="match status" value="1"/>
</dbReference>
<dbReference type="InterPro" id="IPR050291">
    <property type="entry name" value="CDF_Transporter"/>
</dbReference>
<dbReference type="GO" id="GO:0005886">
    <property type="term" value="C:plasma membrane"/>
    <property type="evidence" value="ECO:0007669"/>
    <property type="project" value="TreeGrafter"/>
</dbReference>
<evidence type="ECO:0000256" key="5">
    <source>
        <dbReference type="ARBA" id="ARBA00023136"/>
    </source>
</evidence>
<feature type="transmembrane region" description="Helical" evidence="6">
    <location>
        <begin position="39"/>
        <end position="62"/>
    </location>
</feature>
<evidence type="ECO:0000256" key="1">
    <source>
        <dbReference type="ARBA" id="ARBA00004141"/>
    </source>
</evidence>
<keyword evidence="3 6" id="KW-0812">Transmembrane</keyword>
<dbReference type="OrthoDB" id="2388015at2"/>
<evidence type="ECO:0000256" key="2">
    <source>
        <dbReference type="ARBA" id="ARBA00022448"/>
    </source>
</evidence>
<feature type="transmembrane region" description="Helical" evidence="6">
    <location>
        <begin position="155"/>
        <end position="177"/>
    </location>
</feature>
<evidence type="ECO:0000256" key="6">
    <source>
        <dbReference type="SAM" id="Phobius"/>
    </source>
</evidence>
<dbReference type="AlphaFoldDB" id="A0A2P6MHN7"/>
<feature type="transmembrane region" description="Helical" evidence="6">
    <location>
        <begin position="112"/>
        <end position="135"/>
    </location>
</feature>
<dbReference type="InterPro" id="IPR058533">
    <property type="entry name" value="Cation_efflux_TM"/>
</dbReference>
<feature type="transmembrane region" description="Helical" evidence="6">
    <location>
        <begin position="12"/>
        <end position="33"/>
    </location>
</feature>
<keyword evidence="9" id="KW-1185">Reference proteome</keyword>